<evidence type="ECO:0000313" key="4">
    <source>
        <dbReference type="Proteomes" id="UP000230094"/>
    </source>
</evidence>
<evidence type="ECO:0000259" key="2">
    <source>
        <dbReference type="Pfam" id="PF02698"/>
    </source>
</evidence>
<comment type="caution">
    <text evidence="3">The sequence shown here is derived from an EMBL/GenBank/DDBJ whole genome shotgun (WGS) entry which is preliminary data.</text>
</comment>
<evidence type="ECO:0000313" key="3">
    <source>
        <dbReference type="EMBL" id="PIR68126.1"/>
    </source>
</evidence>
<sequence length="387" mass="42784">MPRKHILIYILSLPLALFLFIFFTNIIVHLSSSAYIYEDIAETKEKETALVLGAAVYSSGNLSPVYQNRVDKALELYEAGKVSKILASGDNSTVEYNEVNPVRNYLLAKGVPNEDIYLDHAGFDTYSTMYRARDIFEVSSVIVVTQSFHLPRAIFIARALGIDAHGVSADEDNIKISNYIREVFANEKALINVVFHRQPKYLGDTIPIGEEREEPTSELPEGECFIGGCSGQICSDEKDVASNCEYREEYACYQSATCERQTSGACGWTETEELLACLNPSARIASGYVSGHIDIGPFCPVEIEGQTCEVPPEAYTSREVIIYESDQTTINVKGSIDVEGNYRIPLGPGEYFVQINPAGIGEGEKKQVTIKSSETTIVNFNIDTGIR</sequence>
<evidence type="ECO:0000256" key="1">
    <source>
        <dbReference type="SAM" id="Phobius"/>
    </source>
</evidence>
<keyword evidence="1" id="KW-1133">Transmembrane helix</keyword>
<proteinExistence type="predicted"/>
<gene>
    <name evidence="3" type="ORF">COU49_03045</name>
</gene>
<dbReference type="InterPro" id="IPR051599">
    <property type="entry name" value="Cell_Envelope_Assoc"/>
</dbReference>
<organism evidence="3 4">
    <name type="scientific">Candidatus Nomurabacteria bacterium CG10_big_fil_rev_8_21_14_0_10_35_16</name>
    <dbReference type="NCBI Taxonomy" id="1974731"/>
    <lineage>
        <taxon>Bacteria</taxon>
        <taxon>Candidatus Nomuraibacteriota</taxon>
    </lineage>
</organism>
<dbReference type="Proteomes" id="UP000230094">
    <property type="component" value="Unassembled WGS sequence"/>
</dbReference>
<dbReference type="CDD" id="cd06259">
    <property type="entry name" value="YdcF-like"/>
    <property type="match status" value="1"/>
</dbReference>
<protein>
    <recommendedName>
        <fullName evidence="2">DUF218 domain-containing protein</fullName>
    </recommendedName>
</protein>
<dbReference type="Pfam" id="PF02698">
    <property type="entry name" value="DUF218"/>
    <property type="match status" value="1"/>
</dbReference>
<dbReference type="InterPro" id="IPR003848">
    <property type="entry name" value="DUF218"/>
</dbReference>
<name>A0A2H0TAT3_9BACT</name>
<dbReference type="Gene3D" id="2.60.40.1120">
    <property type="entry name" value="Carboxypeptidase-like, regulatory domain"/>
    <property type="match status" value="1"/>
</dbReference>
<dbReference type="GO" id="GO:0005886">
    <property type="term" value="C:plasma membrane"/>
    <property type="evidence" value="ECO:0007669"/>
    <property type="project" value="TreeGrafter"/>
</dbReference>
<dbReference type="PANTHER" id="PTHR30336">
    <property type="entry name" value="INNER MEMBRANE PROTEIN, PROBABLE PERMEASE"/>
    <property type="match status" value="1"/>
</dbReference>
<accession>A0A2H0TAT3</accession>
<dbReference type="PANTHER" id="PTHR30336:SF6">
    <property type="entry name" value="INTEGRAL MEMBRANE PROTEIN"/>
    <property type="match status" value="1"/>
</dbReference>
<keyword evidence="1" id="KW-0812">Transmembrane</keyword>
<keyword evidence="1" id="KW-0472">Membrane</keyword>
<feature type="domain" description="DUF218" evidence="2">
    <location>
        <begin position="49"/>
        <end position="168"/>
    </location>
</feature>
<feature type="transmembrane region" description="Helical" evidence="1">
    <location>
        <begin position="6"/>
        <end position="28"/>
    </location>
</feature>
<reference evidence="4" key="1">
    <citation type="submission" date="2017-09" db="EMBL/GenBank/DDBJ databases">
        <title>Depth-based differentiation of microbial function through sediment-hosted aquifers and enrichment of novel symbionts in the deep terrestrial subsurface.</title>
        <authorList>
            <person name="Probst A.J."/>
            <person name="Ladd B."/>
            <person name="Jarett J.K."/>
            <person name="Geller-Mcgrath D.E."/>
            <person name="Sieber C.M.K."/>
            <person name="Emerson J.B."/>
            <person name="Anantharaman K."/>
            <person name="Thomas B.C."/>
            <person name="Malmstrom R."/>
            <person name="Stieglmeier M."/>
            <person name="Klingl A."/>
            <person name="Woyke T."/>
            <person name="Ryan C.M."/>
            <person name="Banfield J.F."/>
        </authorList>
    </citation>
    <scope>NUCLEOTIDE SEQUENCE [LARGE SCALE GENOMIC DNA]</scope>
</reference>
<dbReference type="AlphaFoldDB" id="A0A2H0TAT3"/>
<dbReference type="EMBL" id="PFCQ01000014">
    <property type="protein sequence ID" value="PIR68126.1"/>
    <property type="molecule type" value="Genomic_DNA"/>
</dbReference>